<accession>A0A0H3XIY4</accession>
<name>A0A0H3XIY4_9MOLU</name>
<dbReference type="PATRIC" id="fig|743698.3.peg.944"/>
<evidence type="ECO:0000313" key="3">
    <source>
        <dbReference type="EMBL" id="AKM54495.1"/>
    </source>
</evidence>
<reference evidence="4" key="2">
    <citation type="submission" date="2015-06" db="EMBL/GenBank/DDBJ databases">
        <title>Complete genome sequence of Spiroplasma eriocheiris TDA-040725-5 (DSM 21848).</title>
        <authorList>
            <person name="Lo W.-S."/>
            <person name="Kuo C.-H."/>
        </authorList>
    </citation>
    <scope>NUCLEOTIDE SEQUENCE [LARGE SCALE GENOMIC DNA]</scope>
    <source>
        <strain evidence="4">TDA-040725-5</strain>
    </source>
</reference>
<feature type="region of interest" description="Disordered" evidence="1">
    <location>
        <begin position="580"/>
        <end position="603"/>
    </location>
</feature>
<feature type="domain" description="GT44" evidence="2">
    <location>
        <begin position="102"/>
        <end position="389"/>
    </location>
</feature>
<dbReference type="AlphaFoldDB" id="A0A0H3XIY4"/>
<reference evidence="3 4" key="1">
    <citation type="journal article" date="2015" name="Genome Biol. Evol.">
        <title>Found and Lost: The Fates of Horizontally Acquired Genes in Arthropod-Symbiotic Spiroplasma.</title>
        <authorList>
            <person name="Lo W.S."/>
            <person name="Gasparich G.E."/>
            <person name="Kuo C.H."/>
        </authorList>
    </citation>
    <scope>NUCLEOTIDE SEQUENCE [LARGE SCALE GENOMIC DNA]</scope>
    <source>
        <strain evidence="4">TDA-040725-5</strain>
    </source>
</reference>
<evidence type="ECO:0000256" key="1">
    <source>
        <dbReference type="SAM" id="MobiDB-lite"/>
    </source>
</evidence>
<dbReference type="SUPFAM" id="SSF53448">
    <property type="entry name" value="Nucleotide-diphospho-sugar transferases"/>
    <property type="match status" value="1"/>
</dbReference>
<organism evidence="3 4">
    <name type="scientific">Spiroplasma eriocheiris</name>
    <dbReference type="NCBI Taxonomy" id="315358"/>
    <lineage>
        <taxon>Bacteria</taxon>
        <taxon>Bacillati</taxon>
        <taxon>Mycoplasmatota</taxon>
        <taxon>Mollicutes</taxon>
        <taxon>Entomoplasmatales</taxon>
        <taxon>Spiroplasmataceae</taxon>
        <taxon>Spiroplasma</taxon>
    </lineage>
</organism>
<dbReference type="Proteomes" id="UP000035661">
    <property type="component" value="Chromosome"/>
</dbReference>
<dbReference type="GO" id="GO:0016757">
    <property type="term" value="F:glycosyltransferase activity"/>
    <property type="evidence" value="ECO:0007669"/>
    <property type="project" value="InterPro"/>
</dbReference>
<dbReference type="EMBL" id="CP011856">
    <property type="protein sequence ID" value="AKM54495.1"/>
    <property type="molecule type" value="Genomic_DNA"/>
</dbReference>
<keyword evidence="4" id="KW-1185">Reference proteome</keyword>
<dbReference type="RefSeq" id="WP_047791693.1">
    <property type="nucleotide sequence ID" value="NZ_CP011856.1"/>
</dbReference>
<dbReference type="KEGG" id="seri:SERIO_v1c09350"/>
<dbReference type="InterPro" id="IPR029044">
    <property type="entry name" value="Nucleotide-diphossugar_trans"/>
</dbReference>
<protein>
    <recommendedName>
        <fullName evidence="2">GT44 domain-containing protein</fullName>
    </recommendedName>
</protein>
<dbReference type="InterPro" id="IPR024770">
    <property type="entry name" value="TcdA/TcdB_cat"/>
</dbReference>
<evidence type="ECO:0000259" key="2">
    <source>
        <dbReference type="Pfam" id="PF12919"/>
    </source>
</evidence>
<dbReference type="STRING" id="315358.SERIO_v1c09350"/>
<gene>
    <name evidence="3" type="ORF">SERIO_v1c09350</name>
</gene>
<evidence type="ECO:0000313" key="4">
    <source>
        <dbReference type="Proteomes" id="UP000035661"/>
    </source>
</evidence>
<proteinExistence type="predicted"/>
<dbReference type="Pfam" id="PF12919">
    <property type="entry name" value="TcdA_TcdB"/>
    <property type="match status" value="1"/>
</dbReference>
<sequence>MKKEKIINLINKLDLFKERDYNNFLVKFNQNVDLLESEKQLLALKTIVHLNVEENNVDKLKLLKLIDKELKKIAQPLPKNEQIFHAYVDWNNWDPTYIKNYQCWSKLYPNYKLNLWTNKDGYIVKKLQEIIPPLQNNTVLDYLLKECHMQKESNYAKIKQIFIDQNILTVETADNFFSQHEKEWSEMIIKLKTLNINLLDVKENFVNLSNSCQGDIIYFFDNYLNELFNGNLKMATNYISQLLIKAYGGAYLNLDYLPEVNFNYLTKELQKLINLNQIPRENGEQLINSLTIPDLTINDQNFTPLNQTDPWLNQEISNKLNGNLTILPTDDEIKKHVKQMLMTVPMEKFLKDDLTVLRSQGYKMVNFNNLMVGNKNNKITNYIISEINRMTFKDINLNPSLYQKIHEEAVMVNNYLNIKKYEDNNFDIGKINPKLFANSKLTTGQSNLQSVLNNKKFSFANYLYRHLQSGGYATSKVSLSESLVDLDKKLMKLFLNWITKPLEITNNPKTHRKAPLTIESLISNYRKPAPHKPTINDLLENNVKKTKNFSHSQKTTLSEKVMLKQQENIEKDREITRRLENLKKSDKKSKVVPLQQLSEAKIK</sequence>